<reference evidence="11" key="1">
    <citation type="journal article" date="2008" name="J. Bacteriol.">
        <title>Genome sequence of Thermofilum pendens reveals an exceptional loss of biosynthetic pathways without genome reduction.</title>
        <authorList>
            <person name="Anderson I."/>
            <person name="Rodriguez J."/>
            <person name="Susanti D."/>
            <person name="Porat I."/>
            <person name="Reich C."/>
            <person name="Ulrich L.E."/>
            <person name="Elkins J.G."/>
            <person name="Mavromatis K."/>
            <person name="Lykidis A."/>
            <person name="Kim E."/>
            <person name="Thompson L.S."/>
            <person name="Nolan M."/>
            <person name="Land M."/>
            <person name="Copeland A."/>
            <person name="Lapidus A."/>
            <person name="Lucas S."/>
            <person name="Detter C."/>
            <person name="Zhulin I.B."/>
            <person name="Olsen G.J."/>
            <person name="Whitman W."/>
            <person name="Mukhopadhyay B."/>
            <person name="Bristow J."/>
            <person name="Kyrpides N."/>
        </authorList>
    </citation>
    <scope>NUCLEOTIDE SEQUENCE [LARGE SCALE GENOMIC DNA]</scope>
    <source>
        <strain evidence="11">DSM 2475 / Hrk 5</strain>
    </source>
</reference>
<evidence type="ECO:0000256" key="5">
    <source>
        <dbReference type="ARBA" id="ARBA00022958"/>
    </source>
</evidence>
<evidence type="ECO:0000256" key="3">
    <source>
        <dbReference type="ARBA" id="ARBA00022538"/>
    </source>
</evidence>
<dbReference type="GO" id="GO:0008556">
    <property type="term" value="F:P-type potassium transmembrane transporter activity"/>
    <property type="evidence" value="ECO:0007669"/>
    <property type="project" value="InterPro"/>
</dbReference>
<dbReference type="InterPro" id="IPR004623">
    <property type="entry name" value="KdpA"/>
</dbReference>
<dbReference type="EnsemblBacteria" id="ABL78876">
    <property type="protein sequence ID" value="ABL78876"/>
    <property type="gene ID" value="Tpen_1479"/>
</dbReference>
<proteinExistence type="predicted"/>
<evidence type="ECO:0000313" key="11">
    <source>
        <dbReference type="Proteomes" id="UP000000641"/>
    </source>
</evidence>
<dbReference type="AlphaFoldDB" id="A1S096"/>
<keyword evidence="3" id="KW-0633">Potassium transport</keyword>
<keyword evidence="1" id="KW-0813">Transport</keyword>
<dbReference type="HOGENOM" id="CLU_018614_3_0_2"/>
<feature type="transmembrane region" description="Helical" evidence="9">
    <location>
        <begin position="175"/>
        <end position="192"/>
    </location>
</feature>
<keyword evidence="10" id="KW-0378">Hydrolase</keyword>
<feature type="transmembrane region" description="Helical" evidence="9">
    <location>
        <begin position="6"/>
        <end position="30"/>
    </location>
</feature>
<evidence type="ECO:0000256" key="8">
    <source>
        <dbReference type="ARBA" id="ARBA00023136"/>
    </source>
</evidence>
<accession>A1S096</accession>
<keyword evidence="7" id="KW-0406">Ion transport</keyword>
<evidence type="ECO:0000256" key="7">
    <source>
        <dbReference type="ARBA" id="ARBA00023065"/>
    </source>
</evidence>
<evidence type="ECO:0000256" key="9">
    <source>
        <dbReference type="SAM" id="Phobius"/>
    </source>
</evidence>
<feature type="transmembrane region" description="Helical" evidence="9">
    <location>
        <begin position="341"/>
        <end position="362"/>
    </location>
</feature>
<dbReference type="PIRSF" id="PIRSF001294">
    <property type="entry name" value="K_ATPaseA"/>
    <property type="match status" value="1"/>
</dbReference>
<dbReference type="GeneID" id="4601580"/>
<dbReference type="Proteomes" id="UP000000641">
    <property type="component" value="Chromosome"/>
</dbReference>
<dbReference type="STRING" id="368408.Tpen_1479"/>
<keyword evidence="8 9" id="KW-0472">Membrane</keyword>
<evidence type="ECO:0000256" key="2">
    <source>
        <dbReference type="ARBA" id="ARBA00022475"/>
    </source>
</evidence>
<keyword evidence="5" id="KW-0630">Potassium</keyword>
<dbReference type="OrthoDB" id="56688at2157"/>
<keyword evidence="6 9" id="KW-1133">Transmembrane helix</keyword>
<keyword evidence="4 9" id="KW-0812">Transmembrane</keyword>
<evidence type="ECO:0000256" key="4">
    <source>
        <dbReference type="ARBA" id="ARBA00022692"/>
    </source>
</evidence>
<protein>
    <submittedName>
        <fullName evidence="10">Potassium-transporting ATPase</fullName>
        <ecNumber evidence="10">3.6.3.12</ecNumber>
    </submittedName>
</protein>
<feature type="transmembrane region" description="Helical" evidence="9">
    <location>
        <begin position="69"/>
        <end position="92"/>
    </location>
</feature>
<dbReference type="EC" id="3.6.3.12" evidence="10"/>
<dbReference type="GO" id="GO:0016787">
    <property type="term" value="F:hydrolase activity"/>
    <property type="evidence" value="ECO:0007669"/>
    <property type="project" value="UniProtKB-KW"/>
</dbReference>
<dbReference type="KEGG" id="tpe:Tpen_1479"/>
<dbReference type="eggNOG" id="arCOG04804">
    <property type="taxonomic scope" value="Archaea"/>
</dbReference>
<feature type="transmembrane region" description="Helical" evidence="9">
    <location>
        <begin position="443"/>
        <end position="466"/>
    </location>
</feature>
<gene>
    <name evidence="10" type="ordered locus">Tpen_1479</name>
</gene>
<keyword evidence="2" id="KW-1003">Cell membrane</keyword>
<feature type="transmembrane region" description="Helical" evidence="9">
    <location>
        <begin position="487"/>
        <end position="511"/>
    </location>
</feature>
<feature type="transmembrane region" description="Helical" evidence="9">
    <location>
        <begin position="129"/>
        <end position="155"/>
    </location>
</feature>
<evidence type="ECO:0000256" key="6">
    <source>
        <dbReference type="ARBA" id="ARBA00022989"/>
    </source>
</evidence>
<organism evidence="10 11">
    <name type="scientific">Thermofilum pendens (strain DSM 2475 / Hrk 5)</name>
    <dbReference type="NCBI Taxonomy" id="368408"/>
    <lineage>
        <taxon>Archaea</taxon>
        <taxon>Thermoproteota</taxon>
        <taxon>Thermoprotei</taxon>
        <taxon>Thermofilales</taxon>
        <taxon>Thermofilaceae</taxon>
        <taxon>Thermofilum</taxon>
    </lineage>
</organism>
<evidence type="ECO:0000256" key="1">
    <source>
        <dbReference type="ARBA" id="ARBA00022448"/>
    </source>
</evidence>
<dbReference type="PANTHER" id="PTHR30607:SF2">
    <property type="entry name" value="POTASSIUM-TRANSPORTING ATPASE POTASSIUM-BINDING SUBUNIT"/>
    <property type="match status" value="1"/>
</dbReference>
<dbReference type="Pfam" id="PF03814">
    <property type="entry name" value="KdpA"/>
    <property type="match status" value="1"/>
</dbReference>
<sequence length="517" mass="53937">MASDTAVYVIHASLLLVSVSLAASLLGRLISKLVVDWHRNPPEALALIEGRVLGALRVDTKPKTSWREYLASLLALNFASIALATLALYLQGVVRAGPPVSLDLAFNTAVSLVTNTGLQHYVGERDLSALLQVLVVIPMSFVASATGLSVAVAFMRSLVVGEPGNFFADFLRSLLVVYAPISVLAALALVAAGVPAGPVASLVAIKLLGNVGAGYFGANSAHPLENPSALTNFFEAFLMLLVPLSLPFAYERIAGRGRGYSLYAIDLVLLSLLLAIAPLSGFPLLGRGVEPRLGGSPTLIFNVVSALTNTGATSSSLTPMGPSAVSSILMGMFIQSAPGSALGFVYLTVYVVIVVFIGSLMVGKTPRFLGRAVSPRAIKYAVALFLVHPVIILVPTVVAQLTGACGFLGPPGPATFTKVLLEFSSAASNTGMSYLGDAANTPFWNVSTAIVMLLGRYVPIALMLLIAEDLAGTPPVSLPDPVETRGLLFVAFSTLMILVLFLLTFFPFIAIGPLASG</sequence>
<keyword evidence="11" id="KW-1185">Reference proteome</keyword>
<dbReference type="RefSeq" id="WP_011753141.1">
    <property type="nucleotide sequence ID" value="NC_008698.1"/>
</dbReference>
<feature type="transmembrane region" description="Helical" evidence="9">
    <location>
        <begin position="262"/>
        <end position="285"/>
    </location>
</feature>
<evidence type="ECO:0000313" key="10">
    <source>
        <dbReference type="EMBL" id="ABL78876.1"/>
    </source>
</evidence>
<feature type="transmembrane region" description="Helical" evidence="9">
    <location>
        <begin position="199"/>
        <end position="218"/>
    </location>
</feature>
<feature type="transmembrane region" description="Helical" evidence="9">
    <location>
        <begin position="230"/>
        <end position="250"/>
    </location>
</feature>
<dbReference type="GO" id="GO:0005886">
    <property type="term" value="C:plasma membrane"/>
    <property type="evidence" value="ECO:0007669"/>
    <property type="project" value="TreeGrafter"/>
</dbReference>
<dbReference type="PANTHER" id="PTHR30607">
    <property type="entry name" value="POTASSIUM-TRANSPORTING ATPASE A CHAIN"/>
    <property type="match status" value="1"/>
</dbReference>
<name>A1S096_THEPD</name>
<feature type="transmembrane region" description="Helical" evidence="9">
    <location>
        <begin position="383"/>
        <end position="409"/>
    </location>
</feature>
<dbReference type="EMBL" id="CP000505">
    <property type="protein sequence ID" value="ABL78876.1"/>
    <property type="molecule type" value="Genomic_DNA"/>
</dbReference>